<sequence length="517" mass="58556">MNPFWQMPSALRETVQSLLQSLDRRDGPRQKDDEPDEDAIALLEDSEREAPPIQKQPLPPRVEKSTSRKNYIVVIGIAALFIGLIAIFHSRSASSQGTAATEQATFNDLKETRYNDYFHVLIPGTSDSSADFCKTIVSGAVLNYPTPWAIVYDTTNATRTAFSKIERVSAWMNRMPEQNDPDLVAVIGNARSSWFQVRPEVLIQRYLDIRRKEEHRLDDLFPSTTATRAQQYPKSRIVFSSEPVCALEDSSQCLEVPAPDGSVQFLSTDIAIGPLRDLRELWRQATSVANQTILANRVVHEHGVFTGLLRRQTAHRESIDHFPSVSAAGNLHFNERNEFGITLDFHRELSYAADDKLEGVSWLEPSDERFALLKLPPDIADSQPPFWSYNKSLELPLEKNWSHVSLLTDVRSNVIPAVIHRGPRAAFNLTTSWWAQMWFHPHARKLLDNFAATPMDPIALVTGEDGRSRRFWSPIRERVGLKTANGVFHEFDGICGGGEDWREIFLDDLGRWQDPSP</sequence>
<reference evidence="3" key="1">
    <citation type="submission" date="2023-11" db="EMBL/GenBank/DDBJ databases">
        <authorList>
            <person name="Alioto T."/>
            <person name="Alioto T."/>
            <person name="Gomez Garrido J."/>
        </authorList>
    </citation>
    <scope>NUCLEOTIDE SEQUENCE</scope>
</reference>
<keyword evidence="2" id="KW-0472">Membrane</keyword>
<dbReference type="Proteomes" id="UP001296104">
    <property type="component" value="Unassembled WGS sequence"/>
</dbReference>
<organism evidence="3 4">
    <name type="scientific">Lecanosticta acicola</name>
    <dbReference type="NCBI Taxonomy" id="111012"/>
    <lineage>
        <taxon>Eukaryota</taxon>
        <taxon>Fungi</taxon>
        <taxon>Dikarya</taxon>
        <taxon>Ascomycota</taxon>
        <taxon>Pezizomycotina</taxon>
        <taxon>Dothideomycetes</taxon>
        <taxon>Dothideomycetidae</taxon>
        <taxon>Mycosphaerellales</taxon>
        <taxon>Mycosphaerellaceae</taxon>
        <taxon>Lecanosticta</taxon>
    </lineage>
</organism>
<dbReference type="EMBL" id="CAVMBE010000020">
    <property type="protein sequence ID" value="CAK3993476.1"/>
    <property type="molecule type" value="Genomic_DNA"/>
</dbReference>
<feature type="compositionally biased region" description="Acidic residues" evidence="1">
    <location>
        <begin position="33"/>
        <end position="47"/>
    </location>
</feature>
<proteinExistence type="predicted"/>
<dbReference type="CDD" id="cd22997">
    <property type="entry name" value="GT_LH"/>
    <property type="match status" value="1"/>
</dbReference>
<feature type="transmembrane region" description="Helical" evidence="2">
    <location>
        <begin position="71"/>
        <end position="89"/>
    </location>
</feature>
<dbReference type="PANTHER" id="PTHR36587">
    <property type="entry name" value="EXPRESSION SITE-ASSOCIATED GENE 3 (ESAG3)-LIKE PROTEIN"/>
    <property type="match status" value="1"/>
</dbReference>
<feature type="compositionally biased region" description="Basic and acidic residues" evidence="1">
    <location>
        <begin position="22"/>
        <end position="32"/>
    </location>
</feature>
<comment type="caution">
    <text evidence="3">The sequence shown here is derived from an EMBL/GenBank/DDBJ whole genome shotgun (WGS) entry which is preliminary data.</text>
</comment>
<evidence type="ECO:0000256" key="2">
    <source>
        <dbReference type="SAM" id="Phobius"/>
    </source>
</evidence>
<dbReference type="AlphaFoldDB" id="A0AAI9EAE2"/>
<keyword evidence="2" id="KW-1133">Transmembrane helix</keyword>
<feature type="region of interest" description="Disordered" evidence="1">
    <location>
        <begin position="21"/>
        <end position="62"/>
    </location>
</feature>
<keyword evidence="2" id="KW-0812">Transmembrane</keyword>
<gene>
    <name evidence="3" type="ORF">LECACI_7A004013</name>
</gene>
<evidence type="ECO:0000313" key="3">
    <source>
        <dbReference type="EMBL" id="CAK3993476.1"/>
    </source>
</evidence>
<accession>A0AAI9EAE2</accession>
<dbReference type="PANTHER" id="PTHR36587:SF2">
    <property type="entry name" value="EXPRESSION SITE-ASSOCIATED GENE 3 (ESAG3)-LIKE PROTEIN"/>
    <property type="match status" value="1"/>
</dbReference>
<keyword evidence="4" id="KW-1185">Reference proteome</keyword>
<protein>
    <submittedName>
        <fullName evidence="3">Uncharacterized protein</fullName>
    </submittedName>
</protein>
<evidence type="ECO:0000313" key="4">
    <source>
        <dbReference type="Proteomes" id="UP001296104"/>
    </source>
</evidence>
<name>A0AAI9EAE2_9PEZI</name>
<evidence type="ECO:0000256" key="1">
    <source>
        <dbReference type="SAM" id="MobiDB-lite"/>
    </source>
</evidence>